<sequence length="290" mass="31001">MRHAGRACANLGRRAYSAATTAAAPPPPPAPRQRTALVQGSNRGLGLEFVRQLLLRPDTAAVVATCRSPGNAAALQALAAAQPAGRLSILQLDSTDERSIAAAAEQVAARQDHLDVLINASGILHDDGMSPETALARVTMDNLLKCFQVNAAGHILVCSAFAPLLAAAKSQNGATEEHPAVVANLSARVGSIGDNRLGGWYSYRASKAAVNQLTKCMAVEFERRQQHVAAILLHPGTVDTDLSRPFQKNVPAEKLFTRERAIQQLLAIIDRTSMAENGRFYDWQGAEVEW</sequence>
<dbReference type="GO" id="GO:0005737">
    <property type="term" value="C:cytoplasm"/>
    <property type="evidence" value="ECO:0007669"/>
    <property type="project" value="TreeGrafter"/>
</dbReference>
<dbReference type="EMBL" id="LHPF02000001">
    <property type="protein sequence ID" value="PSC76608.1"/>
    <property type="molecule type" value="Genomic_DNA"/>
</dbReference>
<dbReference type="OrthoDB" id="5296at2759"/>
<dbReference type="AlphaFoldDB" id="A0A2P6VR87"/>
<dbReference type="Gene3D" id="3.40.50.720">
    <property type="entry name" value="NAD(P)-binding Rossmann-like Domain"/>
    <property type="match status" value="1"/>
</dbReference>
<reference evidence="2 3" key="1">
    <citation type="journal article" date="2018" name="Plant J.">
        <title>Genome sequences of Chlorella sorokiniana UTEX 1602 and Micractinium conductrix SAG 241.80: implications to maltose excretion by a green alga.</title>
        <authorList>
            <person name="Arriola M.B."/>
            <person name="Velmurugan N."/>
            <person name="Zhang Y."/>
            <person name="Plunkett M.H."/>
            <person name="Hondzo H."/>
            <person name="Barney B.M."/>
        </authorList>
    </citation>
    <scope>NUCLEOTIDE SEQUENCE [LARGE SCALE GENOMIC DNA]</scope>
    <source>
        <strain evidence="2 3">SAG 241.80</strain>
    </source>
</reference>
<proteinExistence type="inferred from homology"/>
<gene>
    <name evidence="2" type="primary">g130</name>
    <name evidence="2" type="ORF">C2E20_0130</name>
</gene>
<accession>A0A2P6VR87</accession>
<evidence type="ECO:0000313" key="3">
    <source>
        <dbReference type="Proteomes" id="UP000239649"/>
    </source>
</evidence>
<dbReference type="PANTHER" id="PTHR43544:SF12">
    <property type="entry name" value="NAD(P)-BINDING ROSSMANN-FOLD SUPERFAMILY PROTEIN"/>
    <property type="match status" value="1"/>
</dbReference>
<keyword evidence="3" id="KW-1185">Reference proteome</keyword>
<protein>
    <submittedName>
        <fullName evidence="2">Oxidoreductase</fullName>
    </submittedName>
</protein>
<dbReference type="PRINTS" id="PR00080">
    <property type="entry name" value="SDRFAMILY"/>
</dbReference>
<dbReference type="GO" id="GO:0016491">
    <property type="term" value="F:oxidoreductase activity"/>
    <property type="evidence" value="ECO:0007669"/>
    <property type="project" value="TreeGrafter"/>
</dbReference>
<dbReference type="CDD" id="cd05325">
    <property type="entry name" value="carb_red_sniffer_like_SDR_c"/>
    <property type="match status" value="1"/>
</dbReference>
<dbReference type="Pfam" id="PF00106">
    <property type="entry name" value="adh_short"/>
    <property type="match status" value="1"/>
</dbReference>
<dbReference type="InterPro" id="IPR036291">
    <property type="entry name" value="NAD(P)-bd_dom_sf"/>
</dbReference>
<comment type="caution">
    <text evidence="2">The sequence shown here is derived from an EMBL/GenBank/DDBJ whole genome shotgun (WGS) entry which is preliminary data.</text>
</comment>
<organism evidence="2 3">
    <name type="scientific">Micractinium conductrix</name>
    <dbReference type="NCBI Taxonomy" id="554055"/>
    <lineage>
        <taxon>Eukaryota</taxon>
        <taxon>Viridiplantae</taxon>
        <taxon>Chlorophyta</taxon>
        <taxon>core chlorophytes</taxon>
        <taxon>Trebouxiophyceae</taxon>
        <taxon>Chlorellales</taxon>
        <taxon>Chlorellaceae</taxon>
        <taxon>Chlorella clade</taxon>
        <taxon>Micractinium</taxon>
    </lineage>
</organism>
<evidence type="ECO:0000313" key="2">
    <source>
        <dbReference type="EMBL" id="PSC76608.1"/>
    </source>
</evidence>
<dbReference type="PANTHER" id="PTHR43544">
    <property type="entry name" value="SHORT-CHAIN DEHYDROGENASE/REDUCTASE"/>
    <property type="match status" value="1"/>
</dbReference>
<dbReference type="SUPFAM" id="SSF51735">
    <property type="entry name" value="NAD(P)-binding Rossmann-fold domains"/>
    <property type="match status" value="1"/>
</dbReference>
<comment type="similarity">
    <text evidence="1">Belongs to the short-chain dehydrogenases/reductases (SDR) family.</text>
</comment>
<dbReference type="PRINTS" id="PR00081">
    <property type="entry name" value="GDHRDH"/>
</dbReference>
<name>A0A2P6VR87_9CHLO</name>
<dbReference type="InterPro" id="IPR051468">
    <property type="entry name" value="Fungal_SecMetab_SDRs"/>
</dbReference>
<dbReference type="Proteomes" id="UP000239649">
    <property type="component" value="Unassembled WGS sequence"/>
</dbReference>
<evidence type="ECO:0000256" key="1">
    <source>
        <dbReference type="RuleBase" id="RU000363"/>
    </source>
</evidence>
<dbReference type="InterPro" id="IPR002347">
    <property type="entry name" value="SDR_fam"/>
</dbReference>